<proteinExistence type="predicted"/>
<dbReference type="AlphaFoldDB" id="A0AAD6Y0Q7"/>
<organism evidence="1 2">
    <name type="scientific">Mycena pura</name>
    <dbReference type="NCBI Taxonomy" id="153505"/>
    <lineage>
        <taxon>Eukaryota</taxon>
        <taxon>Fungi</taxon>
        <taxon>Dikarya</taxon>
        <taxon>Basidiomycota</taxon>
        <taxon>Agaricomycotina</taxon>
        <taxon>Agaricomycetes</taxon>
        <taxon>Agaricomycetidae</taxon>
        <taxon>Agaricales</taxon>
        <taxon>Marasmiineae</taxon>
        <taxon>Mycenaceae</taxon>
        <taxon>Mycena</taxon>
    </lineage>
</organism>
<reference evidence="1" key="1">
    <citation type="submission" date="2023-03" db="EMBL/GenBank/DDBJ databases">
        <title>Massive genome expansion in bonnet fungi (Mycena s.s.) driven by repeated elements and novel gene families across ecological guilds.</title>
        <authorList>
            <consortium name="Lawrence Berkeley National Laboratory"/>
            <person name="Harder C.B."/>
            <person name="Miyauchi S."/>
            <person name="Viragh M."/>
            <person name="Kuo A."/>
            <person name="Thoen E."/>
            <person name="Andreopoulos B."/>
            <person name="Lu D."/>
            <person name="Skrede I."/>
            <person name="Drula E."/>
            <person name="Henrissat B."/>
            <person name="Morin E."/>
            <person name="Kohler A."/>
            <person name="Barry K."/>
            <person name="LaButti K."/>
            <person name="Morin E."/>
            <person name="Salamov A."/>
            <person name="Lipzen A."/>
            <person name="Mereny Z."/>
            <person name="Hegedus B."/>
            <person name="Baldrian P."/>
            <person name="Stursova M."/>
            <person name="Weitz H."/>
            <person name="Taylor A."/>
            <person name="Grigoriev I.V."/>
            <person name="Nagy L.G."/>
            <person name="Martin F."/>
            <person name="Kauserud H."/>
        </authorList>
    </citation>
    <scope>NUCLEOTIDE SEQUENCE</scope>
    <source>
        <strain evidence="1">9144</strain>
    </source>
</reference>
<sequence length="208" mass="24218">MYKQVWTSIALWNYGVTDWYQSHQPVLSDHPYQFILDAWRYWGRIYRGPSYEAIREESTLCGCKDRSFLRALLNRDHVRMQEDIALELLRFRHTHPGQIPYTYFDYSSGRCAISVRDTLTPEIEDTYGEEIMRVMRGGGRMQLHLIGVNRGGTCCQCWQWWQAMPLSAALDRDLLRISVPSSNGSRVDVESCRSRVRHLLASAGVQTH</sequence>
<comment type="caution">
    <text evidence="1">The sequence shown here is derived from an EMBL/GenBank/DDBJ whole genome shotgun (WGS) entry which is preliminary data.</text>
</comment>
<dbReference type="Proteomes" id="UP001219525">
    <property type="component" value="Unassembled WGS sequence"/>
</dbReference>
<dbReference type="EMBL" id="JARJCW010000188">
    <property type="protein sequence ID" value="KAJ7187649.1"/>
    <property type="molecule type" value="Genomic_DNA"/>
</dbReference>
<protein>
    <submittedName>
        <fullName evidence="1">Uncharacterized protein</fullName>
    </submittedName>
</protein>
<keyword evidence="2" id="KW-1185">Reference proteome</keyword>
<name>A0AAD6Y0Q7_9AGAR</name>
<accession>A0AAD6Y0Q7</accession>
<evidence type="ECO:0000313" key="2">
    <source>
        <dbReference type="Proteomes" id="UP001219525"/>
    </source>
</evidence>
<evidence type="ECO:0000313" key="1">
    <source>
        <dbReference type="EMBL" id="KAJ7187649.1"/>
    </source>
</evidence>
<gene>
    <name evidence="1" type="ORF">GGX14DRAFT_409006</name>
</gene>